<feature type="transmembrane region" description="Helical" evidence="1">
    <location>
        <begin position="537"/>
        <end position="561"/>
    </location>
</feature>
<feature type="transmembrane region" description="Helical" evidence="1">
    <location>
        <begin position="596"/>
        <end position="618"/>
    </location>
</feature>
<feature type="transmembrane region" description="Helical" evidence="1">
    <location>
        <begin position="274"/>
        <end position="295"/>
    </location>
</feature>
<evidence type="ECO:0000256" key="1">
    <source>
        <dbReference type="SAM" id="Phobius"/>
    </source>
</evidence>
<dbReference type="InterPro" id="IPR045458">
    <property type="entry name" value="Wolframin_Sel1-like_rpt"/>
</dbReference>
<evidence type="ECO:0008006" key="6">
    <source>
        <dbReference type="Google" id="ProtNLM"/>
    </source>
</evidence>
<organism evidence="5">
    <name type="scientific">Menopon gallinae</name>
    <name type="common">poultry shaft louse</name>
    <dbReference type="NCBI Taxonomy" id="328185"/>
    <lineage>
        <taxon>Eukaryota</taxon>
        <taxon>Metazoa</taxon>
        <taxon>Ecdysozoa</taxon>
        <taxon>Arthropoda</taxon>
        <taxon>Hexapoda</taxon>
        <taxon>Insecta</taxon>
        <taxon>Pterygota</taxon>
        <taxon>Neoptera</taxon>
        <taxon>Paraneoptera</taxon>
        <taxon>Psocodea</taxon>
        <taxon>Troctomorpha</taxon>
        <taxon>Phthiraptera</taxon>
        <taxon>Amblycera</taxon>
        <taxon>Menoponidae</taxon>
        <taxon>Menopon</taxon>
    </lineage>
</organism>
<keyword evidence="1" id="KW-0812">Transmembrane</keyword>
<name>A0AAW2I5N4_9NEOP</name>
<feature type="domain" description="Wolframin EF-hand" evidence="3">
    <location>
        <begin position="114"/>
        <end position="216"/>
    </location>
</feature>
<feature type="domain" description="Wolframin OB-fold" evidence="2">
    <location>
        <begin position="749"/>
        <end position="865"/>
    </location>
</feature>
<evidence type="ECO:0000313" key="5">
    <source>
        <dbReference type="EMBL" id="KAL0277412.1"/>
    </source>
</evidence>
<dbReference type="PANTHER" id="PTHR13098">
    <property type="entry name" value="WOLFRAMIN"/>
    <property type="match status" value="1"/>
</dbReference>
<feature type="transmembrane region" description="Helical" evidence="1">
    <location>
        <begin position="573"/>
        <end position="590"/>
    </location>
</feature>
<dbReference type="InterPro" id="IPR045461">
    <property type="entry name" value="Wolframin_OB_fold"/>
</dbReference>
<keyword evidence="1" id="KW-1133">Transmembrane helix</keyword>
<reference evidence="5" key="1">
    <citation type="journal article" date="2024" name="Gigascience">
        <title>Chromosome-level genome of the poultry shaft louse Menopon gallinae provides insight into the host-switching and adaptive evolution of parasitic lice.</title>
        <authorList>
            <person name="Xu Y."/>
            <person name="Ma L."/>
            <person name="Liu S."/>
            <person name="Liang Y."/>
            <person name="Liu Q."/>
            <person name="He Z."/>
            <person name="Tian L."/>
            <person name="Duan Y."/>
            <person name="Cai W."/>
            <person name="Li H."/>
            <person name="Song F."/>
        </authorList>
    </citation>
    <scope>NUCLEOTIDE SEQUENCE</scope>
    <source>
        <strain evidence="5">Cailab_2023a</strain>
    </source>
</reference>
<feature type="transmembrane region" description="Helical" evidence="1">
    <location>
        <begin position="301"/>
        <end position="324"/>
    </location>
</feature>
<dbReference type="Pfam" id="PF19914">
    <property type="entry name" value="WEF-hand"/>
    <property type="match status" value="1"/>
</dbReference>
<feature type="transmembrane region" description="Helical" evidence="1">
    <location>
        <begin position="366"/>
        <end position="383"/>
    </location>
</feature>
<dbReference type="EMBL" id="JARGDH010000002">
    <property type="protein sequence ID" value="KAL0277412.1"/>
    <property type="molecule type" value="Genomic_DNA"/>
</dbReference>
<sequence length="865" mass="99397">MSFNYLNLERTFSLVLSNRKSSRRLRSQLAEDGCPESQLVLAKQLLQEKSVLNVNDNEENARLGVFWLIKASEQGNVEATNILRKCLETGEGITEHNYLDVKACLSTSQNEKLAKRAAREMFLSLSAGQDFITSEQLRRQMRSIDLGEPSSKSTAKAYVSNGSAVEQDKSPFNAAGDSDFNYDVDCDYSADWSGRGENFGEKLTEDHLENAAMTYSRGELPLVQRILTLTDPRNREIQNLNYLQRALFHPLQTVQQSYLRLLDHFNARYGNRSLNVLPSSSSVSIVLILIFFPFINVDNMLIFVPMFIYYCSFFAMIFTTFQMLHAKKEYSNFRVWSRLFLRYDRDGNLNTDDAEFEYCKKNLRPFIVYFLSLLINLIAYPFISEMWIPQSEFAIIALTLTFTTLYFFNEKSSTRKFDFLTLGSFAVYVLAKYPYETDGVVRQTWRFLDIELPTLHTYELPCFASQIIGSGVEFCLNFRFFFYLLMPALFVKMASRENWRGTYKVLIPHCVTLSWWQIAILSCQGATLYGLMRSTLALVGLVFFLPIVGVATVILPILAVMKQFTDFTLTPKTGLTTVLAAIPLFVAYFIDKRRNVQVGTFISKVQIFLAVISAFFLLSPSLNEFLADVSAGAEVQVHPVITWEQYSELCRKVPWSKRTAADMQQHCVHFQGVRVNWEGVVEGARIVKITNNFLKVADNFPEGVRSKLMCLYGEQYEEDCSGLSDESKVQLCQTAKQIYSKYKCHVRSWDRYDFEVTVKMKSSRWNDVQSVITLEIDDCLRNFTLLLREKDHVWFSGSLHRAETIGSDNLSVSVDEIGCINCENKSLTSQKRVKSKFKGEHFLREMQNGVKRVLNFIFNPVMMFR</sequence>
<dbReference type="PRINTS" id="PR02060">
    <property type="entry name" value="WOLFFAMILY"/>
</dbReference>
<dbReference type="Pfam" id="PF20023">
    <property type="entry name" value="WSLR"/>
    <property type="match status" value="1"/>
</dbReference>
<evidence type="ECO:0000259" key="3">
    <source>
        <dbReference type="Pfam" id="PF19914"/>
    </source>
</evidence>
<proteinExistence type="predicted"/>
<dbReference type="Gene3D" id="1.25.40.10">
    <property type="entry name" value="Tetratricopeptide repeat domain"/>
    <property type="match status" value="1"/>
</dbReference>
<dbReference type="AlphaFoldDB" id="A0AAW2I5N4"/>
<dbReference type="InterPro" id="IPR026209">
    <property type="entry name" value="Wolframin_fam"/>
</dbReference>
<accession>A0AAW2I5N4</accession>
<feature type="transmembrane region" description="Helical" evidence="1">
    <location>
        <begin position="389"/>
        <end position="408"/>
    </location>
</feature>
<dbReference type="GO" id="GO:0030968">
    <property type="term" value="P:endoplasmic reticulum unfolded protein response"/>
    <property type="evidence" value="ECO:0007669"/>
    <property type="project" value="TreeGrafter"/>
</dbReference>
<dbReference type="InterPro" id="IPR045460">
    <property type="entry name" value="Wolframin_EF-hand"/>
</dbReference>
<dbReference type="Pfam" id="PF19913">
    <property type="entry name" value="WCOB"/>
    <property type="match status" value="1"/>
</dbReference>
<gene>
    <name evidence="5" type="ORF">PYX00_004703</name>
</gene>
<dbReference type="InterPro" id="IPR011990">
    <property type="entry name" value="TPR-like_helical_dom_sf"/>
</dbReference>
<comment type="caution">
    <text evidence="5">The sequence shown here is derived from an EMBL/GenBank/DDBJ whole genome shotgun (WGS) entry which is preliminary data.</text>
</comment>
<evidence type="ECO:0000259" key="2">
    <source>
        <dbReference type="Pfam" id="PF19913"/>
    </source>
</evidence>
<dbReference type="InterPro" id="IPR045400">
    <property type="entry name" value="Wolframin_Cys-rich"/>
</dbReference>
<feature type="domain" description="Wolframin cysteine-rich" evidence="4">
    <location>
        <begin position="643"/>
        <end position="747"/>
    </location>
</feature>
<dbReference type="Pfam" id="PF20053">
    <property type="entry name" value="WC-rich"/>
    <property type="match status" value="1"/>
</dbReference>
<dbReference type="PANTHER" id="PTHR13098:SF3">
    <property type="entry name" value="WOLFRAMIN"/>
    <property type="match status" value="1"/>
</dbReference>
<keyword evidence="1" id="KW-0472">Membrane</keyword>
<dbReference type="GO" id="GO:0005789">
    <property type="term" value="C:endoplasmic reticulum membrane"/>
    <property type="evidence" value="ECO:0007669"/>
    <property type="project" value="TreeGrafter"/>
</dbReference>
<dbReference type="GO" id="GO:0055074">
    <property type="term" value="P:calcium ion homeostasis"/>
    <property type="evidence" value="ECO:0007669"/>
    <property type="project" value="TreeGrafter"/>
</dbReference>
<evidence type="ECO:0000259" key="4">
    <source>
        <dbReference type="Pfam" id="PF20053"/>
    </source>
</evidence>
<protein>
    <recommendedName>
        <fullName evidence="6">Wolframin</fullName>
    </recommendedName>
</protein>